<dbReference type="PROSITE" id="PS51766">
    <property type="entry name" value="DOCKERIN"/>
    <property type="match status" value="1"/>
</dbReference>
<dbReference type="PATRIC" id="fig|411473.3.peg.396"/>
<dbReference type="InterPro" id="IPR016134">
    <property type="entry name" value="Dockerin_dom"/>
</dbReference>
<evidence type="ECO:0000313" key="3">
    <source>
        <dbReference type="EMBL" id="ERJ97104.1"/>
    </source>
</evidence>
<dbReference type="EMBL" id="AWVF01000049">
    <property type="protein sequence ID" value="ERJ97104.1"/>
    <property type="molecule type" value="Genomic_DNA"/>
</dbReference>
<comment type="caution">
    <text evidence="3">The sequence shown here is derived from an EMBL/GenBank/DDBJ whole genome shotgun (WGS) entry which is preliminary data.</text>
</comment>
<dbReference type="STRING" id="411473.RUMCAL_00516"/>
<feature type="signal peptide" evidence="1">
    <location>
        <begin position="1"/>
        <end position="25"/>
    </location>
</feature>
<protein>
    <submittedName>
        <fullName evidence="3">Dockerin type I repeat-containing domain protein</fullName>
    </submittedName>
</protein>
<feature type="chain" id="PRO_5038762062" evidence="1">
    <location>
        <begin position="26"/>
        <end position="233"/>
    </location>
</feature>
<organism evidence="3 4">
    <name type="scientific">Ruminococcus callidus ATCC 27760</name>
    <dbReference type="NCBI Taxonomy" id="411473"/>
    <lineage>
        <taxon>Bacteria</taxon>
        <taxon>Bacillati</taxon>
        <taxon>Bacillota</taxon>
        <taxon>Clostridia</taxon>
        <taxon>Eubacteriales</taxon>
        <taxon>Oscillospiraceae</taxon>
        <taxon>Ruminococcus</taxon>
    </lineage>
</organism>
<proteinExistence type="predicted"/>
<dbReference type="Proteomes" id="UP000016662">
    <property type="component" value="Unassembled WGS sequence"/>
</dbReference>
<gene>
    <name evidence="3" type="ORF">RUMCAL_00516</name>
</gene>
<dbReference type="GO" id="GO:0004553">
    <property type="term" value="F:hydrolase activity, hydrolyzing O-glycosyl compounds"/>
    <property type="evidence" value="ECO:0007669"/>
    <property type="project" value="InterPro"/>
</dbReference>
<accession>U2M5U6</accession>
<dbReference type="Pfam" id="PF00404">
    <property type="entry name" value="Dockerin_1"/>
    <property type="match status" value="1"/>
</dbReference>
<name>U2M5U6_9FIRM</name>
<keyword evidence="1" id="KW-0732">Signal</keyword>
<evidence type="ECO:0000256" key="1">
    <source>
        <dbReference type="SAM" id="SignalP"/>
    </source>
</evidence>
<dbReference type="CDD" id="cd14256">
    <property type="entry name" value="Dockerin_I"/>
    <property type="match status" value="1"/>
</dbReference>
<evidence type="ECO:0000313" key="4">
    <source>
        <dbReference type="Proteomes" id="UP000016662"/>
    </source>
</evidence>
<dbReference type="InterPro" id="IPR002105">
    <property type="entry name" value="Dockerin_1_rpt"/>
</dbReference>
<dbReference type="Gene3D" id="1.10.1330.10">
    <property type="entry name" value="Dockerin domain"/>
    <property type="match status" value="1"/>
</dbReference>
<evidence type="ECO:0000259" key="2">
    <source>
        <dbReference type="PROSITE" id="PS51766"/>
    </source>
</evidence>
<dbReference type="AlphaFoldDB" id="U2M5U6"/>
<dbReference type="InterPro" id="IPR018247">
    <property type="entry name" value="EF_Hand_1_Ca_BS"/>
</dbReference>
<dbReference type="GO" id="GO:0000272">
    <property type="term" value="P:polysaccharide catabolic process"/>
    <property type="evidence" value="ECO:0007669"/>
    <property type="project" value="InterPro"/>
</dbReference>
<sequence length="233" mass="25728">MFSMKKILKNVLLFSALIGSVNCLALPAAAVDVATATSYMETTDDSKYPSSGTCASGATWTYDYPNRELHISGSTIRIDEMPQLPCRKIVFEKDFIPPENKFYEHTDLNTFVMSITLRSPNEIRQIYCYPNSPFAKEYEKIIASTEDDGCSYADVLKCNYLPDDTGICGDVNLDGKVNLLDSVLLAKAVNGSVTVNDMQKKNMDCDGSGEIDIDDVTTLMQFLVHAVDSLPVK</sequence>
<keyword evidence="4" id="KW-1185">Reference proteome</keyword>
<dbReference type="PROSITE" id="PS00018">
    <property type="entry name" value="EF_HAND_1"/>
    <property type="match status" value="1"/>
</dbReference>
<feature type="domain" description="Dockerin" evidence="2">
    <location>
        <begin position="164"/>
        <end position="232"/>
    </location>
</feature>
<dbReference type="SUPFAM" id="SSF63446">
    <property type="entry name" value="Type I dockerin domain"/>
    <property type="match status" value="1"/>
</dbReference>
<dbReference type="HOGENOM" id="CLU_1189207_0_0_9"/>
<dbReference type="InterPro" id="IPR036439">
    <property type="entry name" value="Dockerin_dom_sf"/>
</dbReference>
<reference evidence="3 4" key="1">
    <citation type="submission" date="2013-07" db="EMBL/GenBank/DDBJ databases">
        <authorList>
            <person name="Weinstock G."/>
            <person name="Sodergren E."/>
            <person name="Wylie T."/>
            <person name="Fulton L."/>
            <person name="Fulton R."/>
            <person name="Fronick C."/>
            <person name="O'Laughlin M."/>
            <person name="Godfrey J."/>
            <person name="Miner T."/>
            <person name="Herter B."/>
            <person name="Appelbaum E."/>
            <person name="Cordes M."/>
            <person name="Lek S."/>
            <person name="Wollam A."/>
            <person name="Pepin K.H."/>
            <person name="Palsikar V.B."/>
            <person name="Mitreva M."/>
            <person name="Wilson R.K."/>
        </authorList>
    </citation>
    <scope>NUCLEOTIDE SEQUENCE [LARGE SCALE GENOMIC DNA]</scope>
    <source>
        <strain evidence="3 4">ATCC 27760</strain>
    </source>
</reference>